<dbReference type="EC" id="3.1.1.-" evidence="3"/>
<proteinExistence type="inferred from homology"/>
<gene>
    <name evidence="5" type="ORF">V5O48_004476</name>
</gene>
<evidence type="ECO:0000256" key="3">
    <source>
        <dbReference type="RuleBase" id="RU361235"/>
    </source>
</evidence>
<dbReference type="InterPro" id="IPR019819">
    <property type="entry name" value="Carboxylesterase_B_CS"/>
</dbReference>
<dbReference type="Pfam" id="PF00135">
    <property type="entry name" value="COesterase"/>
    <property type="match status" value="2"/>
</dbReference>
<organism evidence="5 6">
    <name type="scientific">Marasmius crinis-equi</name>
    <dbReference type="NCBI Taxonomy" id="585013"/>
    <lineage>
        <taxon>Eukaryota</taxon>
        <taxon>Fungi</taxon>
        <taxon>Dikarya</taxon>
        <taxon>Basidiomycota</taxon>
        <taxon>Agaricomycotina</taxon>
        <taxon>Agaricomycetes</taxon>
        <taxon>Agaricomycetidae</taxon>
        <taxon>Agaricales</taxon>
        <taxon>Marasmiineae</taxon>
        <taxon>Marasmiaceae</taxon>
        <taxon>Marasmius</taxon>
    </lineage>
</organism>
<name>A0ABR3FQE2_9AGAR</name>
<feature type="domain" description="Carboxylesterase type B" evidence="4">
    <location>
        <begin position="358"/>
        <end position="471"/>
    </location>
</feature>
<evidence type="ECO:0000259" key="4">
    <source>
        <dbReference type="Pfam" id="PF00135"/>
    </source>
</evidence>
<feature type="domain" description="Carboxylesterase type B" evidence="4">
    <location>
        <begin position="26"/>
        <end position="292"/>
    </location>
</feature>
<dbReference type="InterPro" id="IPR050309">
    <property type="entry name" value="Type-B_Carboxylest/Lipase"/>
</dbReference>
<accession>A0ABR3FQE2</accession>
<evidence type="ECO:0000256" key="2">
    <source>
        <dbReference type="ARBA" id="ARBA00022801"/>
    </source>
</evidence>
<dbReference type="InterPro" id="IPR002018">
    <property type="entry name" value="CarbesteraseB"/>
</dbReference>
<dbReference type="PROSITE" id="PS00941">
    <property type="entry name" value="CARBOXYLESTERASE_B_2"/>
    <property type="match status" value="1"/>
</dbReference>
<dbReference type="EMBL" id="JBAHYK010000152">
    <property type="protein sequence ID" value="KAL0577491.1"/>
    <property type="molecule type" value="Genomic_DNA"/>
</dbReference>
<keyword evidence="2 3" id="KW-0378">Hydrolase</keyword>
<evidence type="ECO:0000313" key="6">
    <source>
        <dbReference type="Proteomes" id="UP001465976"/>
    </source>
</evidence>
<dbReference type="SUPFAM" id="SSF53474">
    <property type="entry name" value="alpha/beta-Hydrolases"/>
    <property type="match status" value="1"/>
</dbReference>
<comment type="caution">
    <text evidence="5">The sequence shown here is derived from an EMBL/GenBank/DDBJ whole genome shotgun (WGS) entry which is preliminary data.</text>
</comment>
<evidence type="ECO:0000313" key="5">
    <source>
        <dbReference type="EMBL" id="KAL0577491.1"/>
    </source>
</evidence>
<dbReference type="InterPro" id="IPR019826">
    <property type="entry name" value="Carboxylesterase_B_AS"/>
</dbReference>
<keyword evidence="6" id="KW-1185">Reference proteome</keyword>
<comment type="similarity">
    <text evidence="1 3">Belongs to the type-B carboxylesterase/lipase family.</text>
</comment>
<dbReference type="PROSITE" id="PS00122">
    <property type="entry name" value="CARBOXYLESTERASE_B_1"/>
    <property type="match status" value="1"/>
</dbReference>
<dbReference type="Gene3D" id="3.40.50.1820">
    <property type="entry name" value="alpha/beta hydrolase"/>
    <property type="match status" value="1"/>
</dbReference>
<dbReference type="Proteomes" id="UP001465976">
    <property type="component" value="Unassembled WGS sequence"/>
</dbReference>
<reference evidence="5 6" key="1">
    <citation type="submission" date="2024-02" db="EMBL/GenBank/DDBJ databases">
        <title>A draft genome for the cacao thread blight pathogen Marasmius crinis-equi.</title>
        <authorList>
            <person name="Cohen S.P."/>
            <person name="Baruah I.K."/>
            <person name="Amoako-Attah I."/>
            <person name="Bukari Y."/>
            <person name="Meinhardt L.W."/>
            <person name="Bailey B.A."/>
        </authorList>
    </citation>
    <scope>NUCLEOTIDE SEQUENCE [LARGE SCALE GENOMIC DNA]</scope>
    <source>
        <strain evidence="5 6">GH-76</strain>
    </source>
</reference>
<feature type="signal peptide" evidence="3">
    <location>
        <begin position="1"/>
        <end position="20"/>
    </location>
</feature>
<sequence>MKLPGLLFPVLLSLCHGANSQADPITVTTTSGRLQGAVEDGVMSFKGVRFGQSPTGLLRWQPPRPFLSTGAQDATKLGPSCIQQFAFATANLSEFLFNNPPPPEDEDCLFLNVWAPASTASNTALKPVLVWMYGGSLAFGTGSLPAYDGTSLAKNQGVVVVTFNYRTNVFGFPSAPDLPLTGNNLGFLDQELVLGWVQANIRQFGGNRDQVTIMGQSAGSVSVAAAITRQQSGFRAGIMLSGASVTPASSAPDFTPFNEFADAVNCKQSPGLARLACLRQVPAPVIRNFTNGPSSGAFRPVTDNFTNFGDPLGRILAKQTTLGMNNLTEFLSTTLPGVSISPDQIRMLYPGRDDHQVIEAFATDTTFRCPVSLWAATFVQAGIRNVFRYTYGAVFPDLQLFPDAGAWHSSELELIFGTFNRTTSSESKATLSKSLQTAIANFIKDPTHSPAPNWNQYDPNGRTLAELSFDGNVDFDDFVNPVTSQTE</sequence>
<dbReference type="InterPro" id="IPR029058">
    <property type="entry name" value="AB_hydrolase_fold"/>
</dbReference>
<feature type="non-terminal residue" evidence="5">
    <location>
        <position position="487"/>
    </location>
</feature>
<protein>
    <recommendedName>
        <fullName evidence="3">Carboxylic ester hydrolase</fullName>
        <ecNumber evidence="3">3.1.1.-</ecNumber>
    </recommendedName>
</protein>
<evidence type="ECO:0000256" key="1">
    <source>
        <dbReference type="ARBA" id="ARBA00005964"/>
    </source>
</evidence>
<keyword evidence="3" id="KW-0732">Signal</keyword>
<dbReference type="PANTHER" id="PTHR11559">
    <property type="entry name" value="CARBOXYLESTERASE"/>
    <property type="match status" value="1"/>
</dbReference>
<feature type="chain" id="PRO_5044974637" description="Carboxylic ester hydrolase" evidence="3">
    <location>
        <begin position="21"/>
        <end position="487"/>
    </location>
</feature>